<dbReference type="Proteomes" id="UP000185669">
    <property type="component" value="Unassembled WGS sequence"/>
</dbReference>
<dbReference type="STRING" id="56779.SAMN05421834_10183"/>
<sequence>MYFYDFNGRLLFIDSGKSKNKNLLINTFDLLGLSTSDIAWFLATHGHKDHIGGAKLFTNAEKFIHKDDFDLLSSESKLDFIDVKKFNKKLKKSYKYEIIHLGHHTEGSIAIYDKELKALFIGDHICFFGFPIPDDNLVYEGEELREKQKYLIKEIVEKPNSYKENNLKKFFEGLREIKKYDIKYLCTGHGVILKDKIDKFIEELISLNIYN</sequence>
<dbReference type="SUPFAM" id="SSF56281">
    <property type="entry name" value="Metallo-hydrolase/oxidoreductase"/>
    <property type="match status" value="1"/>
</dbReference>
<dbReference type="RefSeq" id="WP_084566034.1">
    <property type="nucleotide sequence ID" value="NZ_FTNC01000001.1"/>
</dbReference>
<protein>
    <submittedName>
        <fullName evidence="2">Metallo-beta-lactamase superfamily protein</fullName>
    </submittedName>
</protein>
<dbReference type="OrthoDB" id="9802248at2"/>
<dbReference type="PANTHER" id="PTHR42951">
    <property type="entry name" value="METALLO-BETA-LACTAMASE DOMAIN-CONTAINING"/>
    <property type="match status" value="1"/>
</dbReference>
<proteinExistence type="predicted"/>
<dbReference type="AlphaFoldDB" id="A0A1N6PGS6"/>
<accession>A0A1N6PGS6</accession>
<reference evidence="3" key="1">
    <citation type="submission" date="2017-01" db="EMBL/GenBank/DDBJ databases">
        <authorList>
            <person name="Varghese N."/>
            <person name="Submissions S."/>
        </authorList>
    </citation>
    <scope>NUCLEOTIDE SEQUENCE [LARGE SCALE GENOMIC DNA]</scope>
    <source>
        <strain evidence="3">ATCC 700103</strain>
    </source>
</reference>
<organism evidence="2 3">
    <name type="scientific">Halanaerobium kushneri</name>
    <dbReference type="NCBI Taxonomy" id="56779"/>
    <lineage>
        <taxon>Bacteria</taxon>
        <taxon>Bacillati</taxon>
        <taxon>Bacillota</taxon>
        <taxon>Clostridia</taxon>
        <taxon>Halanaerobiales</taxon>
        <taxon>Halanaerobiaceae</taxon>
        <taxon>Halanaerobium</taxon>
    </lineage>
</organism>
<dbReference type="InterPro" id="IPR001279">
    <property type="entry name" value="Metallo-B-lactamas"/>
</dbReference>
<dbReference type="InterPro" id="IPR050855">
    <property type="entry name" value="NDM-1-like"/>
</dbReference>
<dbReference type="SMART" id="SM00849">
    <property type="entry name" value="Lactamase_B"/>
    <property type="match status" value="1"/>
</dbReference>
<dbReference type="PANTHER" id="PTHR42951:SF17">
    <property type="entry name" value="METALLO-BETA-LACTAMASE DOMAIN-CONTAINING PROTEIN"/>
    <property type="match status" value="1"/>
</dbReference>
<evidence type="ECO:0000259" key="1">
    <source>
        <dbReference type="SMART" id="SM00849"/>
    </source>
</evidence>
<dbReference type="EMBL" id="FTNC01000001">
    <property type="protein sequence ID" value="SIQ03466.1"/>
    <property type="molecule type" value="Genomic_DNA"/>
</dbReference>
<name>A0A1N6PGS6_9FIRM</name>
<keyword evidence="3" id="KW-1185">Reference proteome</keyword>
<evidence type="ECO:0000313" key="3">
    <source>
        <dbReference type="Proteomes" id="UP000185669"/>
    </source>
</evidence>
<feature type="domain" description="Metallo-beta-lactamase" evidence="1">
    <location>
        <begin position="7"/>
        <end position="174"/>
    </location>
</feature>
<gene>
    <name evidence="2" type="ORF">SAMN05421834_10183</name>
</gene>
<dbReference type="Gene3D" id="3.60.15.10">
    <property type="entry name" value="Ribonuclease Z/Hydroxyacylglutathione hydrolase-like"/>
    <property type="match status" value="1"/>
</dbReference>
<dbReference type="InterPro" id="IPR036866">
    <property type="entry name" value="RibonucZ/Hydroxyglut_hydro"/>
</dbReference>
<evidence type="ECO:0000313" key="2">
    <source>
        <dbReference type="EMBL" id="SIQ03466.1"/>
    </source>
</evidence>
<dbReference type="Pfam" id="PF23023">
    <property type="entry name" value="Anti-Pycsar_Apyc1"/>
    <property type="match status" value="1"/>
</dbReference>